<evidence type="ECO:0000256" key="3">
    <source>
        <dbReference type="ARBA" id="ARBA00022989"/>
    </source>
</evidence>
<evidence type="ECO:0000313" key="7">
    <source>
        <dbReference type="EMBL" id="KZV39321.1"/>
    </source>
</evidence>
<accession>A0A2Z7BXM0</accession>
<feature type="domain" description="Late embryogenesis abundant protein LEA-2 subgroup" evidence="6">
    <location>
        <begin position="80"/>
        <end position="177"/>
    </location>
</feature>
<keyword evidence="2 5" id="KW-0812">Transmembrane</keyword>
<dbReference type="Pfam" id="PF03168">
    <property type="entry name" value="LEA_2"/>
    <property type="match status" value="1"/>
</dbReference>
<evidence type="ECO:0000256" key="4">
    <source>
        <dbReference type="ARBA" id="ARBA00023136"/>
    </source>
</evidence>
<gene>
    <name evidence="7" type="ORF">F511_23458</name>
</gene>
<dbReference type="AlphaFoldDB" id="A0A2Z7BXM0"/>
<feature type="transmembrane region" description="Helical" evidence="5">
    <location>
        <begin position="22"/>
        <end position="48"/>
    </location>
</feature>
<dbReference type="Proteomes" id="UP000250235">
    <property type="component" value="Unassembled WGS sequence"/>
</dbReference>
<dbReference type="OrthoDB" id="669838at2759"/>
<dbReference type="SUPFAM" id="SSF117070">
    <property type="entry name" value="LEA14-like"/>
    <property type="match status" value="1"/>
</dbReference>
<dbReference type="EMBL" id="KV001275">
    <property type="protein sequence ID" value="KZV39321.1"/>
    <property type="molecule type" value="Genomic_DNA"/>
</dbReference>
<evidence type="ECO:0000256" key="1">
    <source>
        <dbReference type="ARBA" id="ARBA00004167"/>
    </source>
</evidence>
<proteinExistence type="predicted"/>
<evidence type="ECO:0000256" key="5">
    <source>
        <dbReference type="SAM" id="Phobius"/>
    </source>
</evidence>
<sequence>MPPPAPQHPYPPPGGPRQHSRLLRFIALAALASIILAVLAIIIIWASVQPRKLKYSMEHASISGYNLTNDVLNANFHFVLRANNPNKRVSLYYDRIDVSVLYEDQILSVGNLAPFYQPRRNVTHLDIHLAAKNQKIYGAVARDLRVDRASGDADLDVKIRAKIRLKIGVFKIHRKLKVLCESLRAPFSSSRGFQRVPCDVDVD</sequence>
<evidence type="ECO:0000256" key="2">
    <source>
        <dbReference type="ARBA" id="ARBA00022692"/>
    </source>
</evidence>
<dbReference type="PANTHER" id="PTHR31234">
    <property type="entry name" value="LATE EMBRYOGENESIS ABUNDANT (LEA) HYDROXYPROLINE-RICH GLYCOPROTEIN FAMILY"/>
    <property type="match status" value="1"/>
</dbReference>
<comment type="subcellular location">
    <subcellularLocation>
        <location evidence="1">Membrane</location>
        <topology evidence="1">Single-pass membrane protein</topology>
    </subcellularLocation>
</comment>
<organism evidence="7 8">
    <name type="scientific">Dorcoceras hygrometricum</name>
    <dbReference type="NCBI Taxonomy" id="472368"/>
    <lineage>
        <taxon>Eukaryota</taxon>
        <taxon>Viridiplantae</taxon>
        <taxon>Streptophyta</taxon>
        <taxon>Embryophyta</taxon>
        <taxon>Tracheophyta</taxon>
        <taxon>Spermatophyta</taxon>
        <taxon>Magnoliopsida</taxon>
        <taxon>eudicotyledons</taxon>
        <taxon>Gunneridae</taxon>
        <taxon>Pentapetalae</taxon>
        <taxon>asterids</taxon>
        <taxon>lamiids</taxon>
        <taxon>Lamiales</taxon>
        <taxon>Gesneriaceae</taxon>
        <taxon>Didymocarpoideae</taxon>
        <taxon>Trichosporeae</taxon>
        <taxon>Loxocarpinae</taxon>
        <taxon>Dorcoceras</taxon>
    </lineage>
</organism>
<keyword evidence="8" id="KW-1185">Reference proteome</keyword>
<name>A0A2Z7BXM0_9LAMI</name>
<dbReference type="GO" id="GO:0005886">
    <property type="term" value="C:plasma membrane"/>
    <property type="evidence" value="ECO:0007669"/>
    <property type="project" value="TreeGrafter"/>
</dbReference>
<dbReference type="PANTHER" id="PTHR31234:SF39">
    <property type="entry name" value="HARPIN-INDUCED PROTEIN 1 CONTAINING PROTEIN, EXPRESSED"/>
    <property type="match status" value="1"/>
</dbReference>
<keyword evidence="3 5" id="KW-1133">Transmembrane helix</keyword>
<evidence type="ECO:0000259" key="6">
    <source>
        <dbReference type="Pfam" id="PF03168"/>
    </source>
</evidence>
<keyword evidence="4 5" id="KW-0472">Membrane</keyword>
<dbReference type="GO" id="GO:0098542">
    <property type="term" value="P:defense response to other organism"/>
    <property type="evidence" value="ECO:0007669"/>
    <property type="project" value="InterPro"/>
</dbReference>
<reference evidence="7 8" key="1">
    <citation type="journal article" date="2015" name="Proc. Natl. Acad. Sci. U.S.A.">
        <title>The resurrection genome of Boea hygrometrica: A blueprint for survival of dehydration.</title>
        <authorList>
            <person name="Xiao L."/>
            <person name="Yang G."/>
            <person name="Zhang L."/>
            <person name="Yang X."/>
            <person name="Zhao S."/>
            <person name="Ji Z."/>
            <person name="Zhou Q."/>
            <person name="Hu M."/>
            <person name="Wang Y."/>
            <person name="Chen M."/>
            <person name="Xu Y."/>
            <person name="Jin H."/>
            <person name="Xiao X."/>
            <person name="Hu G."/>
            <person name="Bao F."/>
            <person name="Hu Y."/>
            <person name="Wan P."/>
            <person name="Li L."/>
            <person name="Deng X."/>
            <person name="Kuang T."/>
            <person name="Xiang C."/>
            <person name="Zhu J.K."/>
            <person name="Oliver M.J."/>
            <person name="He Y."/>
        </authorList>
    </citation>
    <scope>NUCLEOTIDE SEQUENCE [LARGE SCALE GENOMIC DNA]</scope>
    <source>
        <strain evidence="8">cv. XS01</strain>
    </source>
</reference>
<protein>
    <recommendedName>
        <fullName evidence="6">Late embryogenesis abundant protein LEA-2 subgroup domain-containing protein</fullName>
    </recommendedName>
</protein>
<dbReference type="Gene3D" id="2.60.40.1820">
    <property type="match status" value="1"/>
</dbReference>
<evidence type="ECO:0000313" key="8">
    <source>
        <dbReference type="Proteomes" id="UP000250235"/>
    </source>
</evidence>
<dbReference type="InterPro" id="IPR004864">
    <property type="entry name" value="LEA_2"/>
</dbReference>
<dbReference type="InterPro" id="IPR044839">
    <property type="entry name" value="NDR1-like"/>
</dbReference>